<organism evidence="2 3">
    <name type="scientific">Brassica carinata</name>
    <name type="common">Ethiopian mustard</name>
    <name type="synonym">Abyssinian cabbage</name>
    <dbReference type="NCBI Taxonomy" id="52824"/>
    <lineage>
        <taxon>Eukaryota</taxon>
        <taxon>Viridiplantae</taxon>
        <taxon>Streptophyta</taxon>
        <taxon>Embryophyta</taxon>
        <taxon>Tracheophyta</taxon>
        <taxon>Spermatophyta</taxon>
        <taxon>Magnoliopsida</taxon>
        <taxon>eudicotyledons</taxon>
        <taxon>Gunneridae</taxon>
        <taxon>Pentapetalae</taxon>
        <taxon>rosids</taxon>
        <taxon>malvids</taxon>
        <taxon>Brassicales</taxon>
        <taxon>Brassicaceae</taxon>
        <taxon>Brassiceae</taxon>
        <taxon>Brassica</taxon>
    </lineage>
</organism>
<reference evidence="2 3" key="1">
    <citation type="submission" date="2020-02" db="EMBL/GenBank/DDBJ databases">
        <authorList>
            <person name="Ma Q."/>
            <person name="Huang Y."/>
            <person name="Song X."/>
            <person name="Pei D."/>
        </authorList>
    </citation>
    <scope>NUCLEOTIDE SEQUENCE [LARGE SCALE GENOMIC DNA]</scope>
    <source>
        <strain evidence="2">Sxm20200214</strain>
        <tissue evidence="2">Leaf</tissue>
    </source>
</reference>
<keyword evidence="3" id="KW-1185">Reference proteome</keyword>
<protein>
    <submittedName>
        <fullName evidence="2">Uncharacterized protein</fullName>
    </submittedName>
</protein>
<gene>
    <name evidence="2" type="ORF">Bca52824_033599</name>
</gene>
<sequence length="65" mass="6973">MSLAHRKQLGVVGGLSTAKRSQNTAAKAAAQRLAKVMALQNKNNGDEEARKTRMKISASDSHLLL</sequence>
<comment type="caution">
    <text evidence="2">The sequence shown here is derived from an EMBL/GenBank/DDBJ whole genome shotgun (WGS) entry which is preliminary data.</text>
</comment>
<dbReference type="Proteomes" id="UP000886595">
    <property type="component" value="Unassembled WGS sequence"/>
</dbReference>
<dbReference type="EMBL" id="JAAMPC010000007">
    <property type="protein sequence ID" value="KAG2304948.1"/>
    <property type="molecule type" value="Genomic_DNA"/>
</dbReference>
<evidence type="ECO:0000313" key="2">
    <source>
        <dbReference type="EMBL" id="KAG2304948.1"/>
    </source>
</evidence>
<proteinExistence type="predicted"/>
<feature type="region of interest" description="Disordered" evidence="1">
    <location>
        <begin position="40"/>
        <end position="65"/>
    </location>
</feature>
<evidence type="ECO:0000256" key="1">
    <source>
        <dbReference type="SAM" id="MobiDB-lite"/>
    </source>
</evidence>
<accession>A0A8X7SER8</accession>
<dbReference type="AlphaFoldDB" id="A0A8X7SER8"/>
<name>A0A8X7SER8_BRACI</name>
<evidence type="ECO:0000313" key="3">
    <source>
        <dbReference type="Proteomes" id="UP000886595"/>
    </source>
</evidence>